<gene>
    <name evidence="2" type="ORF">Vbra_5817</name>
</gene>
<protein>
    <submittedName>
        <fullName evidence="2">Uncharacterized protein</fullName>
    </submittedName>
</protein>
<feature type="region of interest" description="Disordered" evidence="1">
    <location>
        <begin position="62"/>
        <end position="94"/>
    </location>
</feature>
<dbReference type="Proteomes" id="UP000041254">
    <property type="component" value="Unassembled WGS sequence"/>
</dbReference>
<accession>A0A0G4FH65</accession>
<feature type="compositionally biased region" description="Basic residues" evidence="1">
    <location>
        <begin position="63"/>
        <end position="75"/>
    </location>
</feature>
<dbReference type="EMBL" id="CDMY01000435">
    <property type="protein sequence ID" value="CEM12198.1"/>
    <property type="molecule type" value="Genomic_DNA"/>
</dbReference>
<evidence type="ECO:0000313" key="2">
    <source>
        <dbReference type="EMBL" id="CEM12198.1"/>
    </source>
</evidence>
<keyword evidence="3" id="KW-1185">Reference proteome</keyword>
<sequence>MVQPPKQLASALCLAAETFGRWGKKTMDFLKMFAKRKPRPPSSPADEFAAFRENIMTINHCSQGHRHQKDRRRSGRAAENHTAGLEKRFGAGKH</sequence>
<feature type="compositionally biased region" description="Basic and acidic residues" evidence="1">
    <location>
        <begin position="76"/>
        <end position="94"/>
    </location>
</feature>
<dbReference type="AlphaFoldDB" id="A0A0G4FH65"/>
<reference evidence="2 3" key="1">
    <citation type="submission" date="2014-11" db="EMBL/GenBank/DDBJ databases">
        <authorList>
            <person name="Zhu J."/>
            <person name="Qi W."/>
            <person name="Song R."/>
        </authorList>
    </citation>
    <scope>NUCLEOTIDE SEQUENCE [LARGE SCALE GENOMIC DNA]</scope>
</reference>
<evidence type="ECO:0000256" key="1">
    <source>
        <dbReference type="SAM" id="MobiDB-lite"/>
    </source>
</evidence>
<evidence type="ECO:0000313" key="3">
    <source>
        <dbReference type="Proteomes" id="UP000041254"/>
    </source>
</evidence>
<proteinExistence type="predicted"/>
<name>A0A0G4FH65_VITBC</name>
<organism evidence="2 3">
    <name type="scientific">Vitrella brassicaformis (strain CCMP3155)</name>
    <dbReference type="NCBI Taxonomy" id="1169540"/>
    <lineage>
        <taxon>Eukaryota</taxon>
        <taxon>Sar</taxon>
        <taxon>Alveolata</taxon>
        <taxon>Colpodellida</taxon>
        <taxon>Vitrellaceae</taxon>
        <taxon>Vitrella</taxon>
    </lineage>
</organism>
<dbReference type="InParanoid" id="A0A0G4FH65"/>
<dbReference type="VEuPathDB" id="CryptoDB:Vbra_5817"/>